<evidence type="ECO:0000313" key="2">
    <source>
        <dbReference type="EMBL" id="WWD07987.1"/>
    </source>
</evidence>
<dbReference type="EMBL" id="CP144089">
    <property type="protein sequence ID" value="WWD07987.1"/>
    <property type="molecule type" value="Genomic_DNA"/>
</dbReference>
<feature type="region of interest" description="Disordered" evidence="1">
    <location>
        <begin position="65"/>
        <end position="113"/>
    </location>
</feature>
<accession>A0AAX4KQ98</accession>
<gene>
    <name evidence="2" type="ORF">V865_006097</name>
</gene>
<sequence length="146" mass="15815">MPSSQFNPARLPILPPSIAGTEEFGGNTVANAHADRTRSIRPDWTLGNPVPPMFSNVADNPLFNERHRSMTPNLPPSGRTALTEQQHVSLQPSSSYLGASRHHPYASSTVNPGPHPYIRAASLDSSAFLSRTPGYDGYTTDHTSHT</sequence>
<feature type="compositionally biased region" description="Polar residues" evidence="1">
    <location>
        <begin position="80"/>
        <end position="97"/>
    </location>
</feature>
<keyword evidence="3" id="KW-1185">Reference proteome</keyword>
<reference evidence="2 3" key="1">
    <citation type="submission" date="2024-01" db="EMBL/GenBank/DDBJ databases">
        <title>Comparative genomics of Cryptococcus and Kwoniella reveals pathogenesis evolution and contrasting modes of karyotype evolution via chromosome fusion or intercentromeric recombination.</title>
        <authorList>
            <person name="Coelho M.A."/>
            <person name="David-Palma M."/>
            <person name="Shea T."/>
            <person name="Bowers K."/>
            <person name="McGinley-Smith S."/>
            <person name="Mohammad A.W."/>
            <person name="Gnirke A."/>
            <person name="Yurkov A.M."/>
            <person name="Nowrousian M."/>
            <person name="Sun S."/>
            <person name="Cuomo C.A."/>
            <person name="Heitman J."/>
        </authorList>
    </citation>
    <scope>NUCLEOTIDE SEQUENCE [LARGE SCALE GENOMIC DNA]</scope>
    <source>
        <strain evidence="2 3">PYCC6329</strain>
    </source>
</reference>
<dbReference type="RefSeq" id="XP_066085954.1">
    <property type="nucleotide sequence ID" value="XM_066229857.1"/>
</dbReference>
<dbReference type="AlphaFoldDB" id="A0AAX4KQ98"/>
<feature type="region of interest" description="Disordered" evidence="1">
    <location>
        <begin position="1"/>
        <end position="25"/>
    </location>
</feature>
<protein>
    <submittedName>
        <fullName evidence="2">Uncharacterized protein</fullName>
    </submittedName>
</protein>
<dbReference type="Proteomes" id="UP001358614">
    <property type="component" value="Chromosome 1"/>
</dbReference>
<dbReference type="GeneID" id="91104898"/>
<proteinExistence type="predicted"/>
<evidence type="ECO:0000256" key="1">
    <source>
        <dbReference type="SAM" id="MobiDB-lite"/>
    </source>
</evidence>
<evidence type="ECO:0000313" key="3">
    <source>
        <dbReference type="Proteomes" id="UP001358614"/>
    </source>
</evidence>
<dbReference type="KEGG" id="ker:91104898"/>
<name>A0AAX4KQ98_9TREE</name>
<organism evidence="2 3">
    <name type="scientific">Kwoniella europaea PYCC6329</name>
    <dbReference type="NCBI Taxonomy" id="1423913"/>
    <lineage>
        <taxon>Eukaryota</taxon>
        <taxon>Fungi</taxon>
        <taxon>Dikarya</taxon>
        <taxon>Basidiomycota</taxon>
        <taxon>Agaricomycotina</taxon>
        <taxon>Tremellomycetes</taxon>
        <taxon>Tremellales</taxon>
        <taxon>Cryptococcaceae</taxon>
        <taxon>Kwoniella</taxon>
    </lineage>
</organism>